<dbReference type="STRING" id="47427.A0A2H3D577"/>
<proteinExistence type="predicted"/>
<protein>
    <submittedName>
        <fullName evidence="1">Uncharacterized protein</fullName>
    </submittedName>
</protein>
<dbReference type="InParanoid" id="A0A2H3D577"/>
<organism evidence="1 2">
    <name type="scientific">Armillaria gallica</name>
    <name type="common">Bulbous honey fungus</name>
    <name type="synonym">Armillaria bulbosa</name>
    <dbReference type="NCBI Taxonomy" id="47427"/>
    <lineage>
        <taxon>Eukaryota</taxon>
        <taxon>Fungi</taxon>
        <taxon>Dikarya</taxon>
        <taxon>Basidiomycota</taxon>
        <taxon>Agaricomycotina</taxon>
        <taxon>Agaricomycetes</taxon>
        <taxon>Agaricomycetidae</taxon>
        <taxon>Agaricales</taxon>
        <taxon>Marasmiineae</taxon>
        <taxon>Physalacriaceae</taxon>
        <taxon>Armillaria</taxon>
    </lineage>
</organism>
<evidence type="ECO:0000313" key="2">
    <source>
        <dbReference type="Proteomes" id="UP000217790"/>
    </source>
</evidence>
<reference evidence="2" key="1">
    <citation type="journal article" date="2017" name="Nat. Ecol. Evol.">
        <title>Genome expansion and lineage-specific genetic innovations in the forest pathogenic fungi Armillaria.</title>
        <authorList>
            <person name="Sipos G."/>
            <person name="Prasanna A.N."/>
            <person name="Walter M.C."/>
            <person name="O'Connor E."/>
            <person name="Balint B."/>
            <person name="Krizsan K."/>
            <person name="Kiss B."/>
            <person name="Hess J."/>
            <person name="Varga T."/>
            <person name="Slot J."/>
            <person name="Riley R."/>
            <person name="Boka B."/>
            <person name="Rigling D."/>
            <person name="Barry K."/>
            <person name="Lee J."/>
            <person name="Mihaltcheva S."/>
            <person name="LaButti K."/>
            <person name="Lipzen A."/>
            <person name="Waldron R."/>
            <person name="Moloney N.M."/>
            <person name="Sperisen C."/>
            <person name="Kredics L."/>
            <person name="Vagvoelgyi C."/>
            <person name="Patrignani A."/>
            <person name="Fitzpatrick D."/>
            <person name="Nagy I."/>
            <person name="Doyle S."/>
            <person name="Anderson J.B."/>
            <person name="Grigoriev I.V."/>
            <person name="Gueldener U."/>
            <person name="Muensterkoetter M."/>
            <person name="Nagy L.G."/>
        </authorList>
    </citation>
    <scope>NUCLEOTIDE SEQUENCE [LARGE SCALE GENOMIC DNA]</scope>
    <source>
        <strain evidence="2">Ar21-2</strain>
    </source>
</reference>
<accession>A0A2H3D577</accession>
<sequence length="456" mass="50795">MSYVVAANGCISESFKAHLDVLMGDPASPTLWILFMHDFALSHHVNDILLCACGQNFLIINAIKFWLMVFGPLSPQLPHLLLGAQVLAYTDRHTYIGVTLCSMERDIFTLHYENIVSIAHKVANGVLSIQSMTACLPPVERRTLYTVQIDPYLRNSCDIILDVCNNHLTLLHTVQNDFLCQILGLNEFSLLALLFMELAIIPLPYHHIILTLSYLCSLVTLSPSHYAHVALQASLLLFQQGFSSWVGNLALVLHNLPHSIILPPVLSLTEDHISGLIKSVSASAKLDLQRQIDSSPCLSLLHGCLEPLEVAITCLLLGDHCLVVEQLRRHTAYFLPPVTQHLCLCCFCWLHMESPEHTLLMCDGSSVLSSMHNEYIGWITTVSPSLIALPIMYDNAINALKQLIFQDDCIDLVTKYIWDVLQLFEAEPILLHSLSSLVASEQDDNPNDMTSENGTP</sequence>
<dbReference type="EMBL" id="KZ293687">
    <property type="protein sequence ID" value="PBK85948.1"/>
    <property type="molecule type" value="Genomic_DNA"/>
</dbReference>
<evidence type="ECO:0000313" key="1">
    <source>
        <dbReference type="EMBL" id="PBK85948.1"/>
    </source>
</evidence>
<dbReference type="Proteomes" id="UP000217790">
    <property type="component" value="Unassembled WGS sequence"/>
</dbReference>
<name>A0A2H3D577_ARMGA</name>
<gene>
    <name evidence="1" type="ORF">ARMGADRAFT_1128257</name>
</gene>
<dbReference type="AlphaFoldDB" id="A0A2H3D577"/>
<keyword evidence="2" id="KW-1185">Reference proteome</keyword>
<dbReference type="OrthoDB" id="3240817at2759"/>